<keyword evidence="9" id="KW-1185">Reference proteome</keyword>
<comment type="subcellular location">
    <subcellularLocation>
        <location evidence="1">Cell membrane</location>
        <topology evidence="1">Multi-pass membrane protein</topology>
    </subcellularLocation>
</comment>
<dbReference type="STRING" id="1302659.I858_009635"/>
<evidence type="ECO:0000313" key="9">
    <source>
        <dbReference type="Proteomes" id="UP000053354"/>
    </source>
</evidence>
<dbReference type="RefSeq" id="WP_049693140.1">
    <property type="nucleotide sequence ID" value="NZ_CP016540.2"/>
</dbReference>
<evidence type="ECO:0000256" key="6">
    <source>
        <dbReference type="SAM" id="Phobius"/>
    </source>
</evidence>
<gene>
    <name evidence="8" type="ORF">I858_009635</name>
</gene>
<keyword evidence="5 6" id="KW-0472">Membrane</keyword>
<organism evidence="8 9">
    <name type="scientific">Planococcus versutus</name>
    <dbReference type="NCBI Taxonomy" id="1302659"/>
    <lineage>
        <taxon>Bacteria</taxon>
        <taxon>Bacillati</taxon>
        <taxon>Bacillota</taxon>
        <taxon>Bacilli</taxon>
        <taxon>Bacillales</taxon>
        <taxon>Caryophanaceae</taxon>
        <taxon>Planococcus</taxon>
    </lineage>
</organism>
<feature type="transmembrane region" description="Helical" evidence="6">
    <location>
        <begin position="38"/>
        <end position="59"/>
    </location>
</feature>
<dbReference type="AlphaFoldDB" id="A0A1B1S231"/>
<feature type="transmembrane region" description="Helical" evidence="6">
    <location>
        <begin position="7"/>
        <end position="26"/>
    </location>
</feature>
<dbReference type="InterPro" id="IPR027379">
    <property type="entry name" value="CLS_N"/>
</dbReference>
<feature type="domain" description="Cardiolipin synthase N-terminal" evidence="7">
    <location>
        <begin position="19"/>
        <end position="61"/>
    </location>
</feature>
<evidence type="ECO:0000256" key="3">
    <source>
        <dbReference type="ARBA" id="ARBA00022692"/>
    </source>
</evidence>
<protein>
    <submittedName>
        <fullName evidence="8">Negative regulator of sigma-Y activity</fullName>
    </submittedName>
</protein>
<evidence type="ECO:0000259" key="7">
    <source>
        <dbReference type="Pfam" id="PF13396"/>
    </source>
</evidence>
<keyword evidence="3 6" id="KW-0812">Transmembrane</keyword>
<dbReference type="OrthoDB" id="3243324at2"/>
<sequence>MDQTTLLLALLPIVVIQFALMIFALIDLIKNPNPNGPKWMWGILIVIVNILGPILYFVIGRRNY</sequence>
<dbReference type="Pfam" id="PF13396">
    <property type="entry name" value="PLDc_N"/>
    <property type="match status" value="1"/>
</dbReference>
<evidence type="ECO:0000256" key="4">
    <source>
        <dbReference type="ARBA" id="ARBA00022989"/>
    </source>
</evidence>
<evidence type="ECO:0000256" key="2">
    <source>
        <dbReference type="ARBA" id="ARBA00022475"/>
    </source>
</evidence>
<dbReference type="KEGG" id="pll:I858_009635"/>
<dbReference type="GO" id="GO:0005886">
    <property type="term" value="C:plasma membrane"/>
    <property type="evidence" value="ECO:0007669"/>
    <property type="project" value="UniProtKB-SubCell"/>
</dbReference>
<keyword evidence="4 6" id="KW-1133">Transmembrane helix</keyword>
<evidence type="ECO:0000256" key="5">
    <source>
        <dbReference type="ARBA" id="ARBA00023136"/>
    </source>
</evidence>
<proteinExistence type="predicted"/>
<accession>A0A1B1S231</accession>
<reference evidence="8" key="1">
    <citation type="submission" date="2016-10" db="EMBL/GenBank/DDBJ databases">
        <authorList>
            <person name="See-Too W.S."/>
        </authorList>
    </citation>
    <scope>NUCLEOTIDE SEQUENCE</scope>
    <source>
        <strain evidence="8">L10.15</strain>
    </source>
</reference>
<keyword evidence="2" id="KW-1003">Cell membrane</keyword>
<dbReference type="EMBL" id="CP016540">
    <property type="protein sequence ID" value="ANU27248.1"/>
    <property type="molecule type" value="Genomic_DNA"/>
</dbReference>
<evidence type="ECO:0000313" key="8">
    <source>
        <dbReference type="EMBL" id="ANU27248.1"/>
    </source>
</evidence>
<dbReference type="Proteomes" id="UP000053354">
    <property type="component" value="Chromosome"/>
</dbReference>
<name>A0A1B1S231_9BACL</name>
<evidence type="ECO:0000256" key="1">
    <source>
        <dbReference type="ARBA" id="ARBA00004651"/>
    </source>
</evidence>